<organism evidence="2">
    <name type="scientific">Herbiconiux sp. A18JL235</name>
    <dbReference type="NCBI Taxonomy" id="3152363"/>
    <lineage>
        <taxon>Bacteria</taxon>
        <taxon>Bacillati</taxon>
        <taxon>Actinomycetota</taxon>
        <taxon>Actinomycetes</taxon>
        <taxon>Micrococcales</taxon>
        <taxon>Microbacteriaceae</taxon>
        <taxon>Herbiconiux</taxon>
    </lineage>
</organism>
<sequence>MPRSLHRPSRRTLLAGAALVALTGGVLIATPAAAAPPGQSADSAQPAPSIHDPVALLEALAPELLDETLPPLDAVGRAELARQTGATPFELRLPAEAGEALHLAPAETEGAGLPVSIAVNGARGAAREAQGISWFDGADDASAAYLQPVRDGVRLLTALADASAGEQSSYDFALPEGSYPTVLPTGDTLLSDASHHYIGTLAAPWARDASGRSLPTTYSWSGSTLTQHVELEGARFPVLLDPLWLYSYDYSTSSTGWSVNHPKASENAVSRLLHGCFNCYFPIFGAPRSYPVDGEILPLSVTPFTWTATAAPVKAQTANGGALQFLALDGHFDGAGSLITFSWYNDPSGYLHLYVHAMVRKDNGPAINLINSRAAGANWLLYWKRVADSATGSGGGGGV</sequence>
<feature type="signal peptide" evidence="1">
    <location>
        <begin position="1"/>
        <end position="34"/>
    </location>
</feature>
<evidence type="ECO:0000256" key="1">
    <source>
        <dbReference type="SAM" id="SignalP"/>
    </source>
</evidence>
<dbReference type="RefSeq" id="WP_368496512.1">
    <property type="nucleotide sequence ID" value="NZ_CP162511.1"/>
</dbReference>
<name>A0AB39BD86_9MICO</name>
<dbReference type="AlphaFoldDB" id="A0AB39BD86"/>
<dbReference type="EMBL" id="CP162511">
    <property type="protein sequence ID" value="XDI04101.1"/>
    <property type="molecule type" value="Genomic_DNA"/>
</dbReference>
<dbReference type="InterPro" id="IPR006311">
    <property type="entry name" value="TAT_signal"/>
</dbReference>
<protein>
    <recommendedName>
        <fullName evidence="3">Tat pathway signal sequence domain protein</fullName>
    </recommendedName>
</protein>
<proteinExistence type="predicted"/>
<evidence type="ECO:0000313" key="2">
    <source>
        <dbReference type="EMBL" id="XDI04101.1"/>
    </source>
</evidence>
<gene>
    <name evidence="2" type="ORF">ABFY20_12170</name>
</gene>
<dbReference type="PROSITE" id="PS51318">
    <property type="entry name" value="TAT"/>
    <property type="match status" value="1"/>
</dbReference>
<feature type="chain" id="PRO_5044241495" description="Tat pathway signal sequence domain protein" evidence="1">
    <location>
        <begin position="35"/>
        <end position="399"/>
    </location>
</feature>
<accession>A0AB39BD86</accession>
<keyword evidence="1" id="KW-0732">Signal</keyword>
<evidence type="ECO:0008006" key="3">
    <source>
        <dbReference type="Google" id="ProtNLM"/>
    </source>
</evidence>
<reference evidence="2" key="1">
    <citation type="submission" date="2024-05" db="EMBL/GenBank/DDBJ databases">
        <title>Herbiconiux sp. A18JL235.</title>
        <authorList>
            <person name="Zhang G."/>
        </authorList>
    </citation>
    <scope>NUCLEOTIDE SEQUENCE</scope>
    <source>
        <strain evidence="2">A18JL235</strain>
    </source>
</reference>